<dbReference type="SUPFAM" id="SSF53756">
    <property type="entry name" value="UDP-Glycosyltransferase/glycogen phosphorylase"/>
    <property type="match status" value="1"/>
</dbReference>
<evidence type="ECO:0000256" key="2">
    <source>
        <dbReference type="ARBA" id="ARBA00006330"/>
    </source>
</evidence>
<dbReference type="InterPro" id="IPR001830">
    <property type="entry name" value="Glyco_trans_20"/>
</dbReference>
<reference evidence="4" key="1">
    <citation type="submission" date="2021-01" db="EMBL/GenBank/DDBJ databases">
        <authorList>
            <person name="Corre E."/>
            <person name="Pelletier E."/>
            <person name="Niang G."/>
            <person name="Scheremetjew M."/>
            <person name="Finn R."/>
            <person name="Kale V."/>
            <person name="Holt S."/>
            <person name="Cochrane G."/>
            <person name="Meng A."/>
            <person name="Brown T."/>
            <person name="Cohen L."/>
        </authorList>
    </citation>
    <scope>NUCLEOTIDE SEQUENCE</scope>
    <source>
        <strain evidence="4">CCMP2084</strain>
    </source>
</reference>
<gene>
    <name evidence="4" type="ORF">ASEP1449_LOCUS6075</name>
</gene>
<feature type="region of interest" description="Disordered" evidence="3">
    <location>
        <begin position="315"/>
        <end position="348"/>
    </location>
</feature>
<comment type="similarity">
    <text evidence="1">In the N-terminal section; belongs to the glycosyltransferase 20 family.</text>
</comment>
<dbReference type="NCBIfam" id="TIGR00685">
    <property type="entry name" value="T6PP"/>
    <property type="match status" value="1"/>
</dbReference>
<dbReference type="Gene3D" id="3.30.70.1020">
    <property type="entry name" value="Trehalose-6-phosphate phosphatase related protein, domain 2"/>
    <property type="match status" value="1"/>
</dbReference>
<dbReference type="AlphaFoldDB" id="A0A7S2UB35"/>
<dbReference type="GO" id="GO:0005992">
    <property type="term" value="P:trehalose biosynthetic process"/>
    <property type="evidence" value="ECO:0007669"/>
    <property type="project" value="InterPro"/>
</dbReference>
<dbReference type="CDD" id="cd03788">
    <property type="entry name" value="GT20_TPS"/>
    <property type="match status" value="1"/>
</dbReference>
<feature type="compositionally biased region" description="Low complexity" evidence="3">
    <location>
        <begin position="1"/>
        <end position="17"/>
    </location>
</feature>
<dbReference type="Gene3D" id="3.40.50.1000">
    <property type="entry name" value="HAD superfamily/HAD-like"/>
    <property type="match status" value="1"/>
</dbReference>
<sequence length="1242" mass="135694">MTFSSSESSAHPASHHASSGHHHNGTTAATGRVVRVHLSCRAELPLGSSLRVTGSTLWALTQEDAFMGEQSDASSSSVTARTDFGHSASTGSINDTSLLSSTVEMVTSPSTYPIWRTRQPVIVVVHDRSNKHATLQHHRYRYLVVTPGADILSLQQDDNNNDDNDLNEIVEHLVPIAAIEGPPLATTTPTTTMTTPHAVVAWENPFADEPKDNNGENTKANSVASFVTDPHAPEGGRGPAMNRVLMANLPYRTLDIDVATASPLSSSSNNNSKAASSFSIVDNWNNGQDETFSSYLVREAIHKNIRMMKMGGSSFGTEVSESSDNMVQVTSNNNGRNKGGSESGSASPPVDMKQRIFFVCFHLPVIVTKNEGTGQWSAVWAESLLAKTKGSNVVRTHDAHWIGTVTTDPPITRHKDREAVRALLSAMDCTALFLEPHVLEAHYLGMCKQVLWPAFHNIDLLDLSTSGWMNDHSNKKDASNQQASQGTQEEEGGGGPTIASTSIFDSDWDQSRLDGWWDAYCTVNKAFADVLNGVLEAGDIMWVHDYHLSLLPKLVDEKEIAEFGQSTTKKVFFLHIPFPTSQIFRELECGEAILEGILHADVVGFHAFDHARHFLNAAKRILGLNYESMIGGLIGVQFGRKTVVVTMNNVSIESHIVEAALKLPSVQADSASIRKKYPKRATICGLDVAQRLSGVSFKLLAYERLLVDYPMYQNRVVMIQKCLVPGSRKSDEANTLREVRYLVQRIQNKFGPNVLDYEEIRGSSLPIDKRLALWRASDVFMSSTLREGLNLSPLEYICAKQAPEMPGVVIASEFSAVCSILNGALRLNPFDIKASAICIDKALTMDVQEKEGRRTRDLDFVSTCPSSTWTKNVLRDLRDSTLGASDHDISSAIFSPHGKPQREEEIDTTASFLAREHEVAFTHLDSDSVLRAYNVTSRRVIILDFNGTIVIKEPPGKYLKREILGTSGNKPPGEVLKALKALSEDKRNIVYVVSGDAQENVVGAVGNIPGLGLAASNGACFSPPLLPGESQRKWQTLDLGVDWKAIKRVALPVLSKYTARTNGSFVKLTHSSIGWSYYSCDPEWGAMQATHLLMELSQELSAFDVRFVTLKGVIEVLPRRLNKGLIVQKVLREASLSNGGVDFILCMGDDISDEKMFTSVFSFVSEMHPGSGGSESTQSTQPIYALTAAVGKKASHASQYVDDARDVANLLVNLTGVVGITPHTNAAGALDTVNQRGVQFFE</sequence>
<comment type="similarity">
    <text evidence="2">In the C-terminal section; belongs to the trehalose phosphatase family.</text>
</comment>
<dbReference type="GO" id="GO:0005829">
    <property type="term" value="C:cytosol"/>
    <property type="evidence" value="ECO:0007669"/>
    <property type="project" value="TreeGrafter"/>
</dbReference>
<evidence type="ECO:0008006" key="5">
    <source>
        <dbReference type="Google" id="ProtNLM"/>
    </source>
</evidence>
<dbReference type="PANTHER" id="PTHR10788:SF109">
    <property type="entry name" value="CBM20 DOMAIN-CONTAINING PROTEIN"/>
    <property type="match status" value="1"/>
</dbReference>
<dbReference type="PANTHER" id="PTHR10788">
    <property type="entry name" value="TREHALOSE-6-PHOSPHATE SYNTHASE"/>
    <property type="match status" value="1"/>
</dbReference>
<dbReference type="Pfam" id="PF00982">
    <property type="entry name" value="Glyco_transf_20"/>
    <property type="match status" value="1"/>
</dbReference>
<dbReference type="Pfam" id="PF02358">
    <property type="entry name" value="Trehalose_PPase"/>
    <property type="match status" value="1"/>
</dbReference>
<dbReference type="InterPro" id="IPR036412">
    <property type="entry name" value="HAD-like_sf"/>
</dbReference>
<dbReference type="EMBL" id="HBHQ01008999">
    <property type="protein sequence ID" value="CAD9814250.1"/>
    <property type="molecule type" value="Transcribed_RNA"/>
</dbReference>
<dbReference type="GO" id="GO:0004805">
    <property type="term" value="F:trehalose-phosphatase activity"/>
    <property type="evidence" value="ECO:0007669"/>
    <property type="project" value="TreeGrafter"/>
</dbReference>
<protein>
    <recommendedName>
        <fullName evidence="5">Trehalose-phosphatase</fullName>
    </recommendedName>
</protein>
<organism evidence="4">
    <name type="scientific">Attheya septentrionalis</name>
    <dbReference type="NCBI Taxonomy" id="420275"/>
    <lineage>
        <taxon>Eukaryota</taxon>
        <taxon>Sar</taxon>
        <taxon>Stramenopiles</taxon>
        <taxon>Ochrophyta</taxon>
        <taxon>Bacillariophyta</taxon>
        <taxon>Coscinodiscophyceae</taxon>
        <taxon>Chaetocerotophycidae</taxon>
        <taxon>Chaetocerotales</taxon>
        <taxon>Attheyaceae</taxon>
        <taxon>Attheya</taxon>
    </lineage>
</organism>
<proteinExistence type="inferred from homology"/>
<dbReference type="FunFam" id="3.40.50.1000:FF:000052">
    <property type="entry name" value="Alpha,alpha-trehalose-phosphate synthase [UDP-forming] 6"/>
    <property type="match status" value="1"/>
</dbReference>
<dbReference type="SUPFAM" id="SSF56784">
    <property type="entry name" value="HAD-like"/>
    <property type="match status" value="1"/>
</dbReference>
<evidence type="ECO:0000256" key="3">
    <source>
        <dbReference type="SAM" id="MobiDB-lite"/>
    </source>
</evidence>
<dbReference type="InterPro" id="IPR023214">
    <property type="entry name" value="HAD_sf"/>
</dbReference>
<dbReference type="Gene3D" id="3.40.50.2000">
    <property type="entry name" value="Glycogen Phosphorylase B"/>
    <property type="match status" value="2"/>
</dbReference>
<evidence type="ECO:0000313" key="4">
    <source>
        <dbReference type="EMBL" id="CAD9814250.1"/>
    </source>
</evidence>
<feature type="region of interest" description="Disordered" evidence="3">
    <location>
        <begin position="1"/>
        <end position="26"/>
    </location>
</feature>
<feature type="region of interest" description="Disordered" evidence="3">
    <location>
        <begin position="472"/>
        <end position="499"/>
    </location>
</feature>
<feature type="compositionally biased region" description="Polar residues" evidence="3">
    <location>
        <begin position="315"/>
        <end position="336"/>
    </location>
</feature>
<accession>A0A7S2UB35</accession>
<evidence type="ECO:0000256" key="1">
    <source>
        <dbReference type="ARBA" id="ARBA00005409"/>
    </source>
</evidence>
<dbReference type="InterPro" id="IPR003337">
    <property type="entry name" value="Trehalose_PPase"/>
</dbReference>
<name>A0A7S2UB35_9STRA</name>